<dbReference type="STRING" id="1608994.TU86_13960"/>
<dbReference type="RefSeq" id="WP_048364903.1">
    <property type="nucleotide sequence ID" value="NZ_JYLF01000005.1"/>
</dbReference>
<dbReference type="AlphaFoldDB" id="A0A0J6IEY1"/>
<accession>A0A0J6IEY1</accession>
<organism evidence="1 2">
    <name type="scientific">Pseudomonas weihenstephanensis</name>
    <dbReference type="NCBI Taxonomy" id="1608994"/>
    <lineage>
        <taxon>Bacteria</taxon>
        <taxon>Pseudomonadati</taxon>
        <taxon>Pseudomonadota</taxon>
        <taxon>Gammaproteobacteria</taxon>
        <taxon>Pseudomonadales</taxon>
        <taxon>Pseudomonadaceae</taxon>
        <taxon>Pseudomonas</taxon>
    </lineage>
</organism>
<dbReference type="InterPro" id="IPR014458">
    <property type="entry name" value="Unchr_Phage_P2-GpU-fusion"/>
</dbReference>
<name>A0A0J6IEY1_9PSED</name>
<dbReference type="Pfam" id="PF06995">
    <property type="entry name" value="Phage_P2_GpU"/>
    <property type="match status" value="1"/>
</dbReference>
<dbReference type="OrthoDB" id="1550902at2"/>
<reference evidence="1 2" key="1">
    <citation type="submission" date="2015-02" db="EMBL/GenBank/DDBJ databases">
        <title>Pseudomonas helleri sp. nov. and Pseudomonas weihenstephanensis sp. nov., isolated from raw cows milk.</title>
        <authorList>
            <person name="von Neubeck M."/>
            <person name="Huptas C."/>
            <person name="Wenning M."/>
            <person name="Scherer S."/>
        </authorList>
    </citation>
    <scope>NUCLEOTIDE SEQUENCE [LARGE SCALE GENOMIC DNA]</scope>
    <source>
        <strain evidence="1 2">DSM 29166</strain>
    </source>
</reference>
<sequence>MAYMEQLQSGLKYLTAAGETGRRSLDGMLGPVNGAIGEISGAASELSDLPFIGPAVGAKVQRLMRGVNAAQAKVGAVVATYNKATRAASQIEERLGVLKEQAGKAATAINKIAGKVSPSLANIVPTGALGADATPAAEAVKPFPHLLIMQPLKPGSTPFYFNLDTAAFDELKRSSEFRWASQERLSRRPAQQAVGMGEERITLTGAIFGGFKGGIKQLDTLRSIAAQLQPLGLTTGYGEVLGNWCLKNIEEEQSALLQGGIPRKQGFTLEFVRYGDDLQNG</sequence>
<dbReference type="EMBL" id="JYLF01000005">
    <property type="protein sequence ID" value="KMN13175.1"/>
    <property type="molecule type" value="Genomic_DNA"/>
</dbReference>
<comment type="caution">
    <text evidence="1">The sequence shown here is derived from an EMBL/GenBank/DDBJ whole genome shotgun (WGS) entry which is preliminary data.</text>
</comment>
<dbReference type="Proteomes" id="UP000036325">
    <property type="component" value="Unassembled WGS sequence"/>
</dbReference>
<protein>
    <submittedName>
        <fullName evidence="1">Phage tail protein</fullName>
    </submittedName>
</protein>
<dbReference type="PIRSF" id="PIRSF011237">
    <property type="entry name" value="UP2"/>
    <property type="match status" value="1"/>
</dbReference>
<evidence type="ECO:0000313" key="2">
    <source>
        <dbReference type="Proteomes" id="UP000036325"/>
    </source>
</evidence>
<dbReference type="InterPro" id="IPR009734">
    <property type="entry name" value="Myoviridae_GpU"/>
</dbReference>
<evidence type="ECO:0000313" key="1">
    <source>
        <dbReference type="EMBL" id="KMN13175.1"/>
    </source>
</evidence>
<proteinExistence type="predicted"/>
<dbReference type="PATRIC" id="fig|1608994.3.peg.3448"/>
<gene>
    <name evidence="1" type="ORF">TU86_13960</name>
</gene>